<dbReference type="EMBL" id="JADOFV010000001">
    <property type="protein sequence ID" value="MBF7126536.1"/>
    <property type="molecule type" value="Genomic_DNA"/>
</dbReference>
<dbReference type="AlphaFoldDB" id="A0AA41BZI3"/>
<dbReference type="Proteomes" id="UP000743107">
    <property type="component" value="Unassembled WGS sequence"/>
</dbReference>
<name>A0AA41BZI3_PEDPE</name>
<keyword evidence="1" id="KW-0812">Transmembrane</keyword>
<dbReference type="RefSeq" id="WP_158632724.1">
    <property type="nucleotide sequence ID" value="NZ_CP039378.1"/>
</dbReference>
<feature type="transmembrane region" description="Helical" evidence="1">
    <location>
        <begin position="12"/>
        <end position="29"/>
    </location>
</feature>
<keyword evidence="1" id="KW-0472">Membrane</keyword>
<protein>
    <submittedName>
        <fullName evidence="2">Uncharacterized protein</fullName>
    </submittedName>
</protein>
<organism evidence="2 3">
    <name type="scientific">Pediococcus pentosaceus</name>
    <dbReference type="NCBI Taxonomy" id="1255"/>
    <lineage>
        <taxon>Bacteria</taxon>
        <taxon>Bacillati</taxon>
        <taxon>Bacillota</taxon>
        <taxon>Bacilli</taxon>
        <taxon>Lactobacillales</taxon>
        <taxon>Lactobacillaceae</taxon>
        <taxon>Pediococcus</taxon>
    </lineage>
</organism>
<proteinExistence type="predicted"/>
<keyword evidence="1" id="KW-1133">Transmembrane helix</keyword>
<comment type="caution">
    <text evidence="2">The sequence shown here is derived from an EMBL/GenBank/DDBJ whole genome shotgun (WGS) entry which is preliminary data.</text>
</comment>
<gene>
    <name evidence="2" type="ORF">ITQ97_01620</name>
</gene>
<reference evidence="2" key="1">
    <citation type="submission" date="2020-11" db="EMBL/GenBank/DDBJ databases">
        <title>Antibiotic susceptibility profiles of Pediococcus pentosaceus from various origins and their implications for the safety assessment of strains with food-technology applications.</title>
        <authorList>
            <person name="Shani N."/>
            <person name="Oberhaensli S."/>
            <person name="Arias E."/>
        </authorList>
    </citation>
    <scope>NUCLEOTIDE SEQUENCE</scope>
    <source>
        <strain evidence="2">FAM 19164</strain>
    </source>
</reference>
<evidence type="ECO:0000313" key="3">
    <source>
        <dbReference type="Proteomes" id="UP000743107"/>
    </source>
</evidence>
<sequence length="50" mass="5652">MKELVTWFSSQILTQWIAIITAIAGYVAWKLDYSKIIIDPDKIAEPVASI</sequence>
<evidence type="ECO:0000256" key="1">
    <source>
        <dbReference type="SAM" id="Phobius"/>
    </source>
</evidence>
<accession>A0AA41BZI3</accession>
<evidence type="ECO:0000313" key="2">
    <source>
        <dbReference type="EMBL" id="MBF7126536.1"/>
    </source>
</evidence>